<dbReference type="InterPro" id="IPR006015">
    <property type="entry name" value="Universal_stress_UspA"/>
</dbReference>
<dbReference type="AlphaFoldDB" id="A0A939JXM1"/>
<dbReference type="SUPFAM" id="SSF52402">
    <property type="entry name" value="Adenine nucleotide alpha hydrolases-like"/>
    <property type="match status" value="1"/>
</dbReference>
<keyword evidence="4" id="KW-1185">Reference proteome</keyword>
<accession>A0A939JXM1</accession>
<dbReference type="Gene3D" id="3.40.50.12370">
    <property type="match status" value="1"/>
</dbReference>
<dbReference type="Pfam" id="PF00582">
    <property type="entry name" value="Usp"/>
    <property type="match status" value="1"/>
</dbReference>
<reference evidence="3 4" key="1">
    <citation type="submission" date="2021-03" db="EMBL/GenBank/DDBJ databases">
        <title>Fibrella sp. HMF5036 genome sequencing and assembly.</title>
        <authorList>
            <person name="Kang H."/>
            <person name="Kim H."/>
            <person name="Bae S."/>
            <person name="Joh K."/>
        </authorList>
    </citation>
    <scope>NUCLEOTIDE SEQUENCE [LARGE SCALE GENOMIC DNA]</scope>
    <source>
        <strain evidence="3 4">HMF5036</strain>
    </source>
</reference>
<dbReference type="PANTHER" id="PTHR46268">
    <property type="entry name" value="STRESS RESPONSE PROTEIN NHAX"/>
    <property type="match status" value="1"/>
</dbReference>
<evidence type="ECO:0000256" key="1">
    <source>
        <dbReference type="ARBA" id="ARBA00008791"/>
    </source>
</evidence>
<feature type="domain" description="UspA" evidence="2">
    <location>
        <begin position="1"/>
        <end position="144"/>
    </location>
</feature>
<comment type="caution">
    <text evidence="3">The sequence shown here is derived from an EMBL/GenBank/DDBJ whole genome shotgun (WGS) entry which is preliminary data.</text>
</comment>
<dbReference type="EMBL" id="JAFMYU010000006">
    <property type="protein sequence ID" value="MBO0931179.1"/>
    <property type="molecule type" value="Genomic_DNA"/>
</dbReference>
<dbReference type="Proteomes" id="UP000664795">
    <property type="component" value="Unassembled WGS sequence"/>
</dbReference>
<evidence type="ECO:0000259" key="2">
    <source>
        <dbReference type="Pfam" id="PF00582"/>
    </source>
</evidence>
<gene>
    <name evidence="3" type="ORF">J2I48_09255</name>
</gene>
<dbReference type="CDD" id="cd00293">
    <property type="entry name" value="USP-like"/>
    <property type="match status" value="1"/>
</dbReference>
<dbReference type="PANTHER" id="PTHR46268:SF6">
    <property type="entry name" value="UNIVERSAL STRESS PROTEIN UP12"/>
    <property type="match status" value="1"/>
</dbReference>
<protein>
    <submittedName>
        <fullName evidence="3">Universal stress protein</fullName>
    </submittedName>
</protein>
<dbReference type="InterPro" id="IPR006016">
    <property type="entry name" value="UspA"/>
</dbReference>
<comment type="similarity">
    <text evidence="1">Belongs to the universal stress protein A family.</text>
</comment>
<evidence type="ECO:0000313" key="4">
    <source>
        <dbReference type="Proteomes" id="UP000664795"/>
    </source>
</evidence>
<proteinExistence type="inferred from homology"/>
<dbReference type="PRINTS" id="PR01438">
    <property type="entry name" value="UNVRSLSTRESS"/>
</dbReference>
<evidence type="ECO:0000313" key="3">
    <source>
        <dbReference type="EMBL" id="MBO0931179.1"/>
    </source>
</evidence>
<dbReference type="RefSeq" id="WP_207335151.1">
    <property type="nucleotide sequence ID" value="NZ_JAFMYU010000006.1"/>
</dbReference>
<name>A0A939JXM1_9BACT</name>
<sequence>MKTILFPTDFLAHSPGTINYLRLMAQAYDDARVIVLHVYQPVVADATLPTFNDPGIGTVAAMDLETISQQHLTNMVEQLRAQGLEAVGEWRVGSVEDEIVDAARTYAPDLLITHRTPATGFFDRLIGSAATDVARQAPCPVLFIGQREDAAPVQITSVAYVLQQGITQQMATDQTKPLIDGFDAHLTVISPDQIDGTHPDIFVIQRKETGFLGGLMGTDPTEKLLASAEVPVLVFHEVK</sequence>
<organism evidence="3 4">
    <name type="scientific">Fibrella aquatilis</name>
    <dbReference type="NCBI Taxonomy" id="2817059"/>
    <lineage>
        <taxon>Bacteria</taxon>
        <taxon>Pseudomonadati</taxon>
        <taxon>Bacteroidota</taxon>
        <taxon>Cytophagia</taxon>
        <taxon>Cytophagales</taxon>
        <taxon>Spirosomataceae</taxon>
        <taxon>Fibrella</taxon>
    </lineage>
</organism>